<dbReference type="PANTHER" id="PTHR21137">
    <property type="entry name" value="ODORANT RECEPTOR"/>
    <property type="match status" value="1"/>
</dbReference>
<dbReference type="GO" id="GO:0005886">
    <property type="term" value="C:plasma membrane"/>
    <property type="evidence" value="ECO:0007669"/>
    <property type="project" value="UniProtKB-SubCell"/>
</dbReference>
<keyword evidence="8 11" id="KW-0675">Receptor</keyword>
<dbReference type="GO" id="GO:0007165">
    <property type="term" value="P:signal transduction"/>
    <property type="evidence" value="ECO:0007669"/>
    <property type="project" value="UniProtKB-KW"/>
</dbReference>
<keyword evidence="6 10" id="KW-1133">Transmembrane helix</keyword>
<name>A0A0E3U378_9SCAR</name>
<evidence type="ECO:0000256" key="4">
    <source>
        <dbReference type="ARBA" id="ARBA00022692"/>
    </source>
</evidence>
<keyword evidence="3" id="KW-0716">Sensory transduction</keyword>
<dbReference type="EMBL" id="KM251690">
    <property type="protein sequence ID" value="AKC58571.1"/>
    <property type="molecule type" value="mRNA"/>
</dbReference>
<evidence type="ECO:0000256" key="3">
    <source>
        <dbReference type="ARBA" id="ARBA00022606"/>
    </source>
</evidence>
<evidence type="ECO:0000256" key="1">
    <source>
        <dbReference type="ARBA" id="ARBA00004651"/>
    </source>
</evidence>
<keyword evidence="4 10" id="KW-0812">Transmembrane</keyword>
<evidence type="ECO:0000256" key="10">
    <source>
        <dbReference type="SAM" id="Phobius"/>
    </source>
</evidence>
<accession>A0A0E3U378</accession>
<proteinExistence type="evidence at transcript level"/>
<feature type="transmembrane region" description="Helical" evidence="10">
    <location>
        <begin position="92"/>
        <end position="112"/>
    </location>
</feature>
<gene>
    <name evidence="11" type="primary">OR36</name>
</gene>
<organism evidence="11">
    <name type="scientific">Anomala corpulenta</name>
    <dbReference type="NCBI Taxonomy" id="931571"/>
    <lineage>
        <taxon>Eukaryota</taxon>
        <taxon>Metazoa</taxon>
        <taxon>Ecdysozoa</taxon>
        <taxon>Arthropoda</taxon>
        <taxon>Hexapoda</taxon>
        <taxon>Insecta</taxon>
        <taxon>Pterygota</taxon>
        <taxon>Neoptera</taxon>
        <taxon>Endopterygota</taxon>
        <taxon>Coleoptera</taxon>
        <taxon>Polyphaga</taxon>
        <taxon>Scarabaeiformia</taxon>
        <taxon>Scarabaeidae</taxon>
        <taxon>Rutelinae</taxon>
        <taxon>Anomala</taxon>
    </lineage>
</organism>
<evidence type="ECO:0000313" key="11">
    <source>
        <dbReference type="EMBL" id="AKC58571.1"/>
    </source>
</evidence>
<dbReference type="GO" id="GO:0005549">
    <property type="term" value="F:odorant binding"/>
    <property type="evidence" value="ECO:0007669"/>
    <property type="project" value="InterPro"/>
</dbReference>
<dbReference type="Pfam" id="PF02949">
    <property type="entry name" value="7tm_6"/>
    <property type="match status" value="1"/>
</dbReference>
<keyword evidence="2" id="KW-1003">Cell membrane</keyword>
<keyword evidence="9" id="KW-0807">Transducer</keyword>
<evidence type="ECO:0000256" key="8">
    <source>
        <dbReference type="ARBA" id="ARBA00023170"/>
    </source>
</evidence>
<protein>
    <submittedName>
        <fullName evidence="11">Odorant receptor 36</fullName>
    </submittedName>
</protein>
<feature type="transmembrane region" description="Helical" evidence="10">
    <location>
        <begin position="64"/>
        <end position="85"/>
    </location>
</feature>
<evidence type="ECO:0000256" key="6">
    <source>
        <dbReference type="ARBA" id="ARBA00022989"/>
    </source>
</evidence>
<comment type="subcellular location">
    <subcellularLocation>
        <location evidence="1">Cell membrane</location>
        <topology evidence="1">Multi-pass membrane protein</topology>
    </subcellularLocation>
</comment>
<evidence type="ECO:0000256" key="2">
    <source>
        <dbReference type="ARBA" id="ARBA00022475"/>
    </source>
</evidence>
<dbReference type="PANTHER" id="PTHR21137:SF35">
    <property type="entry name" value="ODORANT RECEPTOR 19A-RELATED"/>
    <property type="match status" value="1"/>
</dbReference>
<reference evidence="11" key="1">
    <citation type="journal article" date="2015" name="PLoS ONE">
        <title>Chemosensory Gene Families in Adult Antennae of Anomala corpulenta Motschulsky (Coleoptera: Scarabaeidae: Rutelinae).</title>
        <authorList>
            <person name="Li X."/>
            <person name="Ju Q."/>
            <person name="Jie W."/>
            <person name="Li F."/>
            <person name="Jiang X."/>
            <person name="Hu J."/>
            <person name="Qu M."/>
        </authorList>
    </citation>
    <scope>NUCLEOTIDE SEQUENCE</scope>
</reference>
<keyword evidence="5" id="KW-0552">Olfaction</keyword>
<keyword evidence="7 10" id="KW-0472">Membrane</keyword>
<evidence type="ECO:0000256" key="9">
    <source>
        <dbReference type="ARBA" id="ARBA00023224"/>
    </source>
</evidence>
<dbReference type="AlphaFoldDB" id="A0A0E3U378"/>
<dbReference type="InterPro" id="IPR004117">
    <property type="entry name" value="7tm6_olfct_rcpt"/>
</dbReference>
<dbReference type="GO" id="GO:0004984">
    <property type="term" value="F:olfactory receptor activity"/>
    <property type="evidence" value="ECO:0007669"/>
    <property type="project" value="InterPro"/>
</dbReference>
<sequence length="191" mass="22534">MIKYHSIAAAQINILREKLRTLHTTLDDKFDENVRQGLHDCIRLHISIIRFLENINRVFSEVVLIQYISAMILVCNFVMQLLFLVDPLSTQFAWSCSFLLVILTELLLYHWFGNEVVVMSHRIGESCYLSEWYMFNSANKRMIIILMERAKRPLNVTVYKFTDVSLASFGTVMRWSYSLFAVMRNMYTKEI</sequence>
<feature type="non-terminal residue" evidence="11">
    <location>
        <position position="1"/>
    </location>
</feature>
<evidence type="ECO:0000256" key="7">
    <source>
        <dbReference type="ARBA" id="ARBA00023136"/>
    </source>
</evidence>
<evidence type="ECO:0000256" key="5">
    <source>
        <dbReference type="ARBA" id="ARBA00022725"/>
    </source>
</evidence>